<dbReference type="RefSeq" id="WP_267541456.1">
    <property type="nucleotide sequence ID" value="NZ_JAPNKA010000001.1"/>
</dbReference>
<proteinExistence type="predicted"/>
<comment type="caution">
    <text evidence="1">The sequence shown here is derived from an EMBL/GenBank/DDBJ whole genome shotgun (WGS) entry which is preliminary data.</text>
</comment>
<evidence type="ECO:0000313" key="1">
    <source>
        <dbReference type="EMBL" id="MCY1082903.1"/>
    </source>
</evidence>
<sequence>MNRRGWKWGAVVGVLGLVLWFALLSAPEATSPDGQGSFRDSRVGTGLHLPALSQSVPTASGDMSLSIRGRVTGARGPVAGARVLASAVVAGESLSELPCGQDVEESVLECSRAGRLAGFVARREGEAPVLARATSEADGSFSLEGLKAGRYALWAESSEGTGMLHDVSAGSEGVELVLGEGVRVSGLVNDEDRAPVAGALITAVFITHSRYFETVTDVTGRFHLGPLPRGEYVLLASKEGLLSAHLRFTGYAREVERKFLLYRPRRVSGQVMLEGAPVAGASVKTWSHEEGSELEVLTDAAGRFSFEGLSPFESYELIATRDGLWANTRVDFETQGGPPRFLADRTELTLELLPMVEVTGVVRDEAGRPIERAVVDLRVKEGEDFLSVSGGWTDAEGRYLLGPVRPGTLRLDVSLGGLGSSKSHEAVFPAGTSTVDFVLQLEDSEIEEEAEPEDTGGPLPTVVGEVVDELGVPVPGATVLLGREKSYRWGEPFDAVLTDTSGHFSLEAPTEGRYRVMAALIQDDVSHTVSRVVELGSEGARVQLRFEQGQVLSGVVVDTRGKPLEGAWVEVHSVLGGEPSRRPAGVQTGLDGRFTFQSVSGGQLELVVTRPGYGPSCAEREAARSTLLVKPGDRELRAVLVRKAFVRGRLVQKDGSPITAFALSGRGTYDEEGRFSVPIRCSGTLELEWRLPKGVKVPGSRRMQRSVAVQEEVDVDLGALVFDAE</sequence>
<keyword evidence="2" id="KW-1185">Reference proteome</keyword>
<name>A0ABT4AMI4_9BACT</name>
<accession>A0ABT4AMI4</accession>
<dbReference type="EMBL" id="JAPNKA010000001">
    <property type="protein sequence ID" value="MCY1082903.1"/>
    <property type="molecule type" value="Genomic_DNA"/>
</dbReference>
<dbReference type="SUPFAM" id="SSF49452">
    <property type="entry name" value="Starch-binding domain-like"/>
    <property type="match status" value="2"/>
</dbReference>
<organism evidence="1 2">
    <name type="scientific">Archangium lansingense</name>
    <dbReference type="NCBI Taxonomy" id="2995310"/>
    <lineage>
        <taxon>Bacteria</taxon>
        <taxon>Pseudomonadati</taxon>
        <taxon>Myxococcota</taxon>
        <taxon>Myxococcia</taxon>
        <taxon>Myxococcales</taxon>
        <taxon>Cystobacterineae</taxon>
        <taxon>Archangiaceae</taxon>
        <taxon>Archangium</taxon>
    </lineage>
</organism>
<dbReference type="SUPFAM" id="SSF49464">
    <property type="entry name" value="Carboxypeptidase regulatory domain-like"/>
    <property type="match status" value="3"/>
</dbReference>
<dbReference type="InterPro" id="IPR013784">
    <property type="entry name" value="Carb-bd-like_fold"/>
</dbReference>
<reference evidence="1 2" key="1">
    <citation type="submission" date="2022-11" db="EMBL/GenBank/DDBJ databases">
        <title>Minimal conservation of predation-associated metabolite biosynthetic gene clusters underscores biosynthetic potential of Myxococcota including descriptions for ten novel species: Archangium lansinium sp. nov., Myxococcus landrumus sp. nov., Nannocystis bai.</title>
        <authorList>
            <person name="Ahearne A."/>
            <person name="Stevens C."/>
            <person name="Phillips K."/>
        </authorList>
    </citation>
    <scope>NUCLEOTIDE SEQUENCE [LARGE SCALE GENOMIC DNA]</scope>
    <source>
        <strain evidence="1 2">MIWBW</strain>
    </source>
</reference>
<dbReference type="InterPro" id="IPR008969">
    <property type="entry name" value="CarboxyPept-like_regulatory"/>
</dbReference>
<dbReference type="Pfam" id="PF13620">
    <property type="entry name" value="CarboxypepD_reg"/>
    <property type="match status" value="4"/>
</dbReference>
<dbReference type="Gene3D" id="2.60.40.1120">
    <property type="entry name" value="Carboxypeptidase-like, regulatory domain"/>
    <property type="match status" value="4"/>
</dbReference>
<gene>
    <name evidence="1" type="ORF">OV287_51475</name>
</gene>
<evidence type="ECO:0000313" key="2">
    <source>
        <dbReference type="Proteomes" id="UP001207654"/>
    </source>
</evidence>
<protein>
    <submittedName>
        <fullName evidence="1">Carboxypeptidase-like regulatory domain-containing protein</fullName>
    </submittedName>
</protein>
<dbReference type="Proteomes" id="UP001207654">
    <property type="component" value="Unassembled WGS sequence"/>
</dbReference>